<dbReference type="AlphaFoldDB" id="A0AAE3J5N4"/>
<evidence type="ECO:0000256" key="1">
    <source>
        <dbReference type="ARBA" id="ARBA00022801"/>
    </source>
</evidence>
<dbReference type="InterPro" id="IPR036412">
    <property type="entry name" value="HAD-like_sf"/>
</dbReference>
<dbReference type="GO" id="GO:0016787">
    <property type="term" value="F:hydrolase activity"/>
    <property type="evidence" value="ECO:0007669"/>
    <property type="project" value="UniProtKB-KW"/>
</dbReference>
<dbReference type="SUPFAM" id="SSF56784">
    <property type="entry name" value="HAD-like"/>
    <property type="match status" value="1"/>
</dbReference>
<dbReference type="RefSeq" id="WP_117767408.1">
    <property type="nucleotide sequence ID" value="NZ_JAJEPR010000006.1"/>
</dbReference>
<dbReference type="EMBL" id="JAJEPR010000006">
    <property type="protein sequence ID" value="MCC2189221.1"/>
    <property type="molecule type" value="Genomic_DNA"/>
</dbReference>
<proteinExistence type="predicted"/>
<reference evidence="2 3" key="1">
    <citation type="submission" date="2021-10" db="EMBL/GenBank/DDBJ databases">
        <title>Anaerobic single-cell dispensing facilitates the cultivation of human gut bacteria.</title>
        <authorList>
            <person name="Afrizal A."/>
        </authorList>
    </citation>
    <scope>NUCLEOTIDE SEQUENCE [LARGE SCALE GENOMIC DNA]</scope>
    <source>
        <strain evidence="2 3">CLA-AA-H277</strain>
    </source>
</reference>
<dbReference type="InterPro" id="IPR023214">
    <property type="entry name" value="HAD_sf"/>
</dbReference>
<evidence type="ECO:0000313" key="2">
    <source>
        <dbReference type="EMBL" id="MCC2189221.1"/>
    </source>
</evidence>
<sequence>MRNAIIFLDSGDTLVDESTEVRIKGDVVDHAEFFTGIKEVLFQLKNAGFRVALVADGLVESFDNIYQQHEMETYFEVRAISETVGVCKPAGEMFKTAMEKMNLEEADKKYIIMIGNNLERDIVGANRMGITSVLAGYSPRYRMKPENEEETPDYVVCDPSEIPALIEMLDKQMENKKQLGW</sequence>
<dbReference type="PANTHER" id="PTHR43316">
    <property type="entry name" value="HYDROLASE, HALOACID DELAHOGENASE-RELATED"/>
    <property type="match status" value="1"/>
</dbReference>
<organism evidence="2 3">
    <name type="scientific">Fusicatenibacter faecihominis</name>
    <dbReference type="NCBI Taxonomy" id="2881276"/>
    <lineage>
        <taxon>Bacteria</taxon>
        <taxon>Bacillati</taxon>
        <taxon>Bacillota</taxon>
        <taxon>Clostridia</taxon>
        <taxon>Lachnospirales</taxon>
        <taxon>Lachnospiraceae</taxon>
        <taxon>Fusicatenibacter</taxon>
    </lineage>
</organism>
<keyword evidence="1 2" id="KW-0378">Hydrolase</keyword>
<accession>A0AAE3J5N4</accession>
<keyword evidence="3" id="KW-1185">Reference proteome</keyword>
<comment type="caution">
    <text evidence="2">The sequence shown here is derived from an EMBL/GenBank/DDBJ whole genome shotgun (WGS) entry which is preliminary data.</text>
</comment>
<name>A0AAE3J5N4_9FIRM</name>
<dbReference type="InterPro" id="IPR041492">
    <property type="entry name" value="HAD_2"/>
</dbReference>
<dbReference type="Gene3D" id="3.40.50.1000">
    <property type="entry name" value="HAD superfamily/HAD-like"/>
    <property type="match status" value="1"/>
</dbReference>
<dbReference type="Proteomes" id="UP001197875">
    <property type="component" value="Unassembled WGS sequence"/>
</dbReference>
<gene>
    <name evidence="2" type="ORF">LKD71_05230</name>
</gene>
<evidence type="ECO:0000313" key="3">
    <source>
        <dbReference type="Proteomes" id="UP001197875"/>
    </source>
</evidence>
<protein>
    <submittedName>
        <fullName evidence="2">HAD hydrolase-like protein</fullName>
    </submittedName>
</protein>
<dbReference type="InterPro" id="IPR051540">
    <property type="entry name" value="S-2-haloacid_dehalogenase"/>
</dbReference>
<dbReference type="Pfam" id="PF13419">
    <property type="entry name" value="HAD_2"/>
    <property type="match status" value="1"/>
</dbReference>